<organism evidence="1 2">
    <name type="scientific">Larkinella insperata</name>
    <dbReference type="NCBI Taxonomy" id="332158"/>
    <lineage>
        <taxon>Bacteria</taxon>
        <taxon>Pseudomonadati</taxon>
        <taxon>Bacteroidota</taxon>
        <taxon>Cytophagia</taxon>
        <taxon>Cytophagales</taxon>
        <taxon>Spirosomataceae</taxon>
        <taxon>Larkinella</taxon>
    </lineage>
</organism>
<comment type="caution">
    <text evidence="1">The sequence shown here is derived from an EMBL/GenBank/DDBJ whole genome shotgun (WGS) entry which is preliminary data.</text>
</comment>
<evidence type="ECO:0000313" key="1">
    <source>
        <dbReference type="EMBL" id="MFD1145419.1"/>
    </source>
</evidence>
<dbReference type="Proteomes" id="UP001597116">
    <property type="component" value="Unassembled WGS sequence"/>
</dbReference>
<gene>
    <name evidence="1" type="ORF">ACFQ4C_30110</name>
</gene>
<dbReference type="RefSeq" id="WP_379885738.1">
    <property type="nucleotide sequence ID" value="NZ_JBHTLP010000045.1"/>
</dbReference>
<dbReference type="EMBL" id="JBHTLP010000045">
    <property type="protein sequence ID" value="MFD1145419.1"/>
    <property type="molecule type" value="Genomic_DNA"/>
</dbReference>
<proteinExistence type="predicted"/>
<accession>A0ABW3QEP5</accession>
<reference evidence="2" key="1">
    <citation type="journal article" date="2019" name="Int. J. Syst. Evol. Microbiol.">
        <title>The Global Catalogue of Microorganisms (GCM) 10K type strain sequencing project: providing services to taxonomists for standard genome sequencing and annotation.</title>
        <authorList>
            <consortium name="The Broad Institute Genomics Platform"/>
            <consortium name="The Broad Institute Genome Sequencing Center for Infectious Disease"/>
            <person name="Wu L."/>
            <person name="Ma J."/>
        </authorList>
    </citation>
    <scope>NUCLEOTIDE SEQUENCE [LARGE SCALE GENOMIC DNA]</scope>
    <source>
        <strain evidence="2">CCUG 55608</strain>
    </source>
</reference>
<sequence>MAYLGKGWGDSVDDASIDDVRVAIEETQAMDEEHGAFWVGSDDGENVLEVSKDLNLIAVFDGNEEKEYRLKGKDWEEVKTLYELFLKERYDLVKNAFG</sequence>
<evidence type="ECO:0000313" key="2">
    <source>
        <dbReference type="Proteomes" id="UP001597116"/>
    </source>
</evidence>
<name>A0ABW3QEP5_9BACT</name>
<keyword evidence="2" id="KW-1185">Reference proteome</keyword>
<protein>
    <submittedName>
        <fullName evidence="1">Uncharacterized protein</fullName>
    </submittedName>
</protein>